<reference evidence="12" key="2">
    <citation type="journal article" date="2023" name="BMC Genomics">
        <title>Pest status, molecular evolution, and epigenetic factors derived from the genome assembly of Frankliniella fusca, a thysanopteran phytovirus vector.</title>
        <authorList>
            <person name="Catto M.A."/>
            <person name="Labadie P.E."/>
            <person name="Jacobson A.L."/>
            <person name="Kennedy G.G."/>
            <person name="Srinivasan R."/>
            <person name="Hunt B.G."/>
        </authorList>
    </citation>
    <scope>NUCLEOTIDE SEQUENCE</scope>
    <source>
        <strain evidence="12">PL_HMW_Pooled</strain>
    </source>
</reference>
<evidence type="ECO:0000256" key="1">
    <source>
        <dbReference type="ARBA" id="ARBA00004123"/>
    </source>
</evidence>
<dbReference type="InterPro" id="IPR055433">
    <property type="entry name" value="HAT_Syf1-like_N"/>
</dbReference>
<dbReference type="Pfam" id="PF23231">
    <property type="entry name" value="HAT_Syf1_CNRKL1_C"/>
    <property type="match status" value="1"/>
</dbReference>
<keyword evidence="5" id="KW-0677">Repeat</keyword>
<gene>
    <name evidence="12" type="ORF">KUF71_022984</name>
</gene>
<dbReference type="FunFam" id="1.25.40.10:FF:000137">
    <property type="entry name" value="Pre-mRNA-splicing factor syf1"/>
    <property type="match status" value="1"/>
</dbReference>
<evidence type="ECO:0000259" key="10">
    <source>
        <dbReference type="Pfam" id="PF23231"/>
    </source>
</evidence>
<keyword evidence="4" id="KW-0747">Spliceosome</keyword>
<dbReference type="EMBL" id="JAHWGI010000326">
    <property type="protein sequence ID" value="KAK3913527.1"/>
    <property type="molecule type" value="Genomic_DNA"/>
</dbReference>
<proteinExistence type="inferred from homology"/>
<protein>
    <submittedName>
        <fullName evidence="12">Pre-mRNA-splicing factor syf1-like protein</fullName>
    </submittedName>
</protein>
<dbReference type="Pfam" id="PF23233">
    <property type="entry name" value="HAT_Syf1_CNRKL1_N"/>
    <property type="match status" value="1"/>
</dbReference>
<dbReference type="FunFam" id="1.25.40.10:FF:001071">
    <property type="entry name" value="pre-mRNA-splicing factor SYF1-like"/>
    <property type="match status" value="1"/>
</dbReference>
<comment type="caution">
    <text evidence="12">The sequence shown here is derived from an EMBL/GenBank/DDBJ whole genome shotgun (WGS) entry which is preliminary data.</text>
</comment>
<accession>A0AAE1H2C8</accession>
<evidence type="ECO:0000259" key="11">
    <source>
        <dbReference type="Pfam" id="PF23233"/>
    </source>
</evidence>
<feature type="compositionally biased region" description="Basic and acidic residues" evidence="8">
    <location>
        <begin position="250"/>
        <end position="260"/>
    </location>
</feature>
<evidence type="ECO:0000256" key="8">
    <source>
        <dbReference type="SAM" id="MobiDB-lite"/>
    </source>
</evidence>
<keyword evidence="3" id="KW-0507">mRNA processing</keyword>
<feature type="region of interest" description="Disordered" evidence="8">
    <location>
        <begin position="299"/>
        <end position="324"/>
    </location>
</feature>
<dbReference type="Gene3D" id="1.25.40.10">
    <property type="entry name" value="Tetratricopeptide repeat domain"/>
    <property type="match status" value="3"/>
</dbReference>
<reference evidence="12" key="1">
    <citation type="submission" date="2021-07" db="EMBL/GenBank/DDBJ databases">
        <authorList>
            <person name="Catto M.A."/>
            <person name="Jacobson A."/>
            <person name="Kennedy G."/>
            <person name="Labadie P."/>
            <person name="Hunt B.G."/>
            <person name="Srinivasan R."/>
        </authorList>
    </citation>
    <scope>NUCLEOTIDE SEQUENCE</scope>
    <source>
        <strain evidence="12">PL_HMW_Pooled</strain>
        <tissue evidence="12">Head</tissue>
    </source>
</reference>
<dbReference type="GO" id="GO:0071014">
    <property type="term" value="C:post-mRNA release spliceosomal complex"/>
    <property type="evidence" value="ECO:0007669"/>
    <property type="project" value="TreeGrafter"/>
</dbReference>
<feature type="region of interest" description="Disordered" evidence="8">
    <location>
        <begin position="160"/>
        <end position="267"/>
    </location>
</feature>
<comment type="subcellular location">
    <subcellularLocation>
        <location evidence="1">Nucleus</location>
    </subcellularLocation>
</comment>
<keyword evidence="13" id="KW-1185">Reference proteome</keyword>
<evidence type="ECO:0000313" key="13">
    <source>
        <dbReference type="Proteomes" id="UP001219518"/>
    </source>
</evidence>
<dbReference type="Proteomes" id="UP001219518">
    <property type="component" value="Unassembled WGS sequence"/>
</dbReference>
<keyword evidence="7" id="KW-0539">Nucleus</keyword>
<sequence>MYFDNGWSDEEGENYESSENESNNDEENENDDNVENNNDEDNDNGENHEVEQNWYENPDGSFMVNQTSYIRSVLSEFDLETCRARDNPLPVPPKEKFMPKFVSSEPCDKTKYRSIVGQVRQIANNSRPDIIRLVDCEAESLVCENIASAFAASGLSSIGSHTAPERPESGAASGCSTIPRTQPRPASPQTPACSSSSSGTGRGRCAGFGLSGAARREATSLSATRSRVPPSHTPPAAAPSRTATRPRARACREASRREASYRSARSHARFCAPGTRLQRGHSFSPESCLEAVPYRKRPPGVFSSSSSSSSSSSETPPPGEMKLPDIKRKDLHIIFSEEDLPYEEDILRNPFSVKHWLRYIEHKKGAPKHALNIIYERALKELPGSYKLWYNYLKLRRRQAKGRCIIDPIYEEVNNAFERSLVFMHKMPRIWMDYCQFLTDQNLITRTRQAFDRALRALPITQHPRIWPLYLTFVKKHEIPETAVRVFRRYLKLCPEDTEDYIEYLSSINRLDEAAMKLAFIVNHDDFVSKHGKSNHQLWNELCELISKNPDQVRSLNVDAIIRGGLRRYTDQLGHLWNSLADYYVRSGLFERARDIYEEAIQTVKTVRDFTQVFDAYAQFEELSLSKRFDQVQNVSNPSEEDDVELDLRLARFEHLMERRPLLLNSVLLRQNPHNVHEWHKRVQLYEGQPHQIISTYTEAVQTVDPKLAVGKLNSLWVAFAKFYEENGQLDDARVVFEKATQVPYVKVEDLAAVWCEWAEMEIRHERPESALKLMHKATVMPNHKAAYHDETETVQNRLYKSLKLWSLYADLEESFGSFKSCKTVYDRIIDLKIATPQIIINYGLFLEEQNYFEEAFKAYEKGIALFRWPNVYDIWNTYLTKFLNRYGGTKLERARDLFEQCLEKCPPKFAKALYLLYAKLEEEHGLARHAMAVYERATGAVLPEEMFEMFNIYIKKAAEIYGVPKTRQIYEKAIEMLDDNNSREMCVRFAEMETKLGEVDRARAIYAHCSQICDPRVTADFWQAWKDFEVRHGNEDTMREMLRIKRSVQATYNTQVNMMSAQMVNVSGSAGTVADLAPGVKDGMRMLEAKAAEVAQMESRLVMPKGGNILFVRGETQGGDRDAARVANPDEIEIDDEDDGSDESEKEEEAELPIQKQIVPSEVFGSLKQNDDDDDEEMA</sequence>
<dbReference type="GO" id="GO:0000974">
    <property type="term" value="C:Prp19 complex"/>
    <property type="evidence" value="ECO:0007669"/>
    <property type="project" value="TreeGrafter"/>
</dbReference>
<dbReference type="PANTHER" id="PTHR11246">
    <property type="entry name" value="PRE-MRNA SPLICING FACTOR"/>
    <property type="match status" value="1"/>
</dbReference>
<evidence type="ECO:0000256" key="7">
    <source>
        <dbReference type="ARBA" id="ARBA00023242"/>
    </source>
</evidence>
<comment type="similarity">
    <text evidence="2">Belongs to the crooked-neck family.</text>
</comment>
<dbReference type="InterPro" id="IPR045075">
    <property type="entry name" value="Syf1-like"/>
</dbReference>
<dbReference type="AlphaFoldDB" id="A0AAE1H2C8"/>
<dbReference type="GO" id="GO:0071007">
    <property type="term" value="C:U2-type catalytic step 2 spliceosome"/>
    <property type="evidence" value="ECO:0007669"/>
    <property type="project" value="TreeGrafter"/>
</dbReference>
<feature type="region of interest" description="Disordered" evidence="8">
    <location>
        <begin position="1116"/>
        <end position="1180"/>
    </location>
</feature>
<dbReference type="FunFam" id="1.25.40.10:FF:000220">
    <property type="entry name" value="Pre-mRNA-splicing factor SYF1"/>
    <property type="match status" value="1"/>
</dbReference>
<feature type="compositionally biased region" description="Acidic residues" evidence="8">
    <location>
        <begin position="7"/>
        <end position="44"/>
    </location>
</feature>
<feature type="domain" description="Pre-mRNA-splicing factor Syf1/CRNKL1-like C-terminal HAT-repeats" evidence="10">
    <location>
        <begin position="706"/>
        <end position="1074"/>
    </location>
</feature>
<dbReference type="SMART" id="SM00386">
    <property type="entry name" value="HAT"/>
    <property type="match status" value="12"/>
</dbReference>
<feature type="compositionally biased region" description="Acidic residues" evidence="8">
    <location>
        <begin position="1131"/>
        <end position="1152"/>
    </location>
</feature>
<feature type="compositionally biased region" description="Low complexity" evidence="8">
    <location>
        <begin position="187"/>
        <end position="199"/>
    </location>
</feature>
<name>A0AAE1H2C8_9NEOP</name>
<keyword evidence="6" id="KW-0508">mRNA splicing</keyword>
<evidence type="ECO:0000256" key="3">
    <source>
        <dbReference type="ARBA" id="ARBA00022664"/>
    </source>
</evidence>
<dbReference type="InterPro" id="IPR056350">
    <property type="entry name" value="HAT_Syf1_central"/>
</dbReference>
<feature type="domain" description="Pre-mRNA-splicing factor SYF1 central HAT repeats" evidence="9">
    <location>
        <begin position="499"/>
        <end position="704"/>
    </location>
</feature>
<dbReference type="GO" id="GO:0000349">
    <property type="term" value="P:generation of catalytic spliceosome for first transesterification step"/>
    <property type="evidence" value="ECO:0007669"/>
    <property type="project" value="TreeGrafter"/>
</dbReference>
<evidence type="ECO:0000256" key="4">
    <source>
        <dbReference type="ARBA" id="ARBA00022728"/>
    </source>
</evidence>
<feature type="compositionally biased region" description="Low complexity" evidence="8">
    <location>
        <begin position="303"/>
        <end position="313"/>
    </location>
</feature>
<dbReference type="InterPro" id="IPR003107">
    <property type="entry name" value="HAT"/>
</dbReference>
<evidence type="ECO:0000256" key="2">
    <source>
        <dbReference type="ARBA" id="ARBA00008644"/>
    </source>
</evidence>
<dbReference type="InterPro" id="IPR055430">
    <property type="entry name" value="HAT_Syf1_CNRKL1_C"/>
</dbReference>
<evidence type="ECO:0000256" key="5">
    <source>
        <dbReference type="ARBA" id="ARBA00022737"/>
    </source>
</evidence>
<feature type="domain" description="Pre-mRNA-splicing factor Syf1-like N-terminal HAT-repeats" evidence="11">
    <location>
        <begin position="338"/>
        <end position="496"/>
    </location>
</feature>
<dbReference type="Gene3D" id="1.25.40.430">
    <property type="match status" value="1"/>
</dbReference>
<feature type="region of interest" description="Disordered" evidence="8">
    <location>
        <begin position="1"/>
        <end position="59"/>
    </location>
</feature>
<dbReference type="FunFam" id="1.25.40.10:FF:000023">
    <property type="entry name" value="Pre-mRNA-splicing factor SYF1"/>
    <property type="match status" value="1"/>
</dbReference>
<dbReference type="Pfam" id="PF23220">
    <property type="entry name" value="HAT_Syf1_M"/>
    <property type="match status" value="1"/>
</dbReference>
<evidence type="ECO:0000259" key="9">
    <source>
        <dbReference type="Pfam" id="PF23220"/>
    </source>
</evidence>
<dbReference type="FunFam" id="1.25.40.10:FF:000411">
    <property type="entry name" value="pre-mRNA-splicing factor SYF1"/>
    <property type="match status" value="1"/>
</dbReference>
<evidence type="ECO:0000313" key="12">
    <source>
        <dbReference type="EMBL" id="KAK3913527.1"/>
    </source>
</evidence>
<dbReference type="SUPFAM" id="SSF48452">
    <property type="entry name" value="TPR-like"/>
    <property type="match status" value="5"/>
</dbReference>
<dbReference type="InterPro" id="IPR011990">
    <property type="entry name" value="TPR-like_helical_dom_sf"/>
</dbReference>
<organism evidence="12 13">
    <name type="scientific">Frankliniella fusca</name>
    <dbReference type="NCBI Taxonomy" id="407009"/>
    <lineage>
        <taxon>Eukaryota</taxon>
        <taxon>Metazoa</taxon>
        <taxon>Ecdysozoa</taxon>
        <taxon>Arthropoda</taxon>
        <taxon>Hexapoda</taxon>
        <taxon>Insecta</taxon>
        <taxon>Pterygota</taxon>
        <taxon>Neoptera</taxon>
        <taxon>Paraneoptera</taxon>
        <taxon>Thysanoptera</taxon>
        <taxon>Terebrantia</taxon>
        <taxon>Thripoidea</taxon>
        <taxon>Thripidae</taxon>
        <taxon>Frankliniella</taxon>
    </lineage>
</organism>
<feature type="compositionally biased region" description="Gly residues" evidence="8">
    <location>
        <begin position="200"/>
        <end position="210"/>
    </location>
</feature>
<evidence type="ECO:0000256" key="6">
    <source>
        <dbReference type="ARBA" id="ARBA00023187"/>
    </source>
</evidence>
<dbReference type="PANTHER" id="PTHR11246:SF5">
    <property type="entry name" value="PRE-MRNA-SPLICING FACTOR SYF1"/>
    <property type="match status" value="1"/>
</dbReference>